<dbReference type="Pfam" id="PF01323">
    <property type="entry name" value="DSBA"/>
    <property type="match status" value="1"/>
</dbReference>
<name>A0A1I0S5A8_9BACT</name>
<gene>
    <name evidence="2" type="ORF">SAMN04488122_3698</name>
</gene>
<sequence>MKVEIWSDIMCPFCYIGKRRFEEALEQFPDKDNITVEWKSFQLNPSLKSQPGKDVYDYVAEMKGQSREWAVTVHEQLTGTAREAGLTYNFDKAVIANSFDAHRLIQLAKQQGLGDAAEERLFYAYFTEGKDVSDHATLLELGVEIGLDKATVAAVLDTTELAAAVNRDVNEAQQLGIRGVPFFVMDRKYGVSGAQPVEAFTQTLQQSFAEWKSTQPVNTLDTLSGPVCTPDGDCQ</sequence>
<dbReference type="Gene3D" id="3.40.30.10">
    <property type="entry name" value="Glutaredoxin"/>
    <property type="match status" value="1"/>
</dbReference>
<reference evidence="3" key="1">
    <citation type="submission" date="2016-10" db="EMBL/GenBank/DDBJ databases">
        <authorList>
            <person name="Varghese N."/>
            <person name="Submissions S."/>
        </authorList>
    </citation>
    <scope>NUCLEOTIDE SEQUENCE [LARGE SCALE GENOMIC DNA]</scope>
    <source>
        <strain evidence="3">DSM 3695</strain>
    </source>
</reference>
<organism evidence="2 3">
    <name type="scientific">Chitinophaga arvensicola</name>
    <dbReference type="NCBI Taxonomy" id="29529"/>
    <lineage>
        <taxon>Bacteria</taxon>
        <taxon>Pseudomonadati</taxon>
        <taxon>Bacteroidota</taxon>
        <taxon>Chitinophagia</taxon>
        <taxon>Chitinophagales</taxon>
        <taxon>Chitinophagaceae</taxon>
        <taxon>Chitinophaga</taxon>
    </lineage>
</organism>
<proteinExistence type="predicted"/>
<protein>
    <submittedName>
        <fullName evidence="2">Protein disulfide-isomerase</fullName>
    </submittedName>
</protein>
<dbReference type="EMBL" id="FOJG01000002">
    <property type="protein sequence ID" value="SEW50157.1"/>
    <property type="molecule type" value="Genomic_DNA"/>
</dbReference>
<dbReference type="PANTHER" id="PTHR13887:SF41">
    <property type="entry name" value="THIOREDOXIN SUPERFAMILY PROTEIN"/>
    <property type="match status" value="1"/>
</dbReference>
<dbReference type="GO" id="GO:0016853">
    <property type="term" value="F:isomerase activity"/>
    <property type="evidence" value="ECO:0007669"/>
    <property type="project" value="UniProtKB-KW"/>
</dbReference>
<dbReference type="OrthoDB" id="9799122at2"/>
<evidence type="ECO:0000313" key="2">
    <source>
        <dbReference type="EMBL" id="SEW50157.1"/>
    </source>
</evidence>
<keyword evidence="2" id="KW-0413">Isomerase</keyword>
<keyword evidence="3" id="KW-1185">Reference proteome</keyword>
<accession>A0A1I0S5A8</accession>
<dbReference type="InterPro" id="IPR036249">
    <property type="entry name" value="Thioredoxin-like_sf"/>
</dbReference>
<evidence type="ECO:0000313" key="3">
    <source>
        <dbReference type="Proteomes" id="UP000199310"/>
    </source>
</evidence>
<dbReference type="InterPro" id="IPR001853">
    <property type="entry name" value="DSBA-like_thioredoxin_dom"/>
</dbReference>
<dbReference type="PANTHER" id="PTHR13887">
    <property type="entry name" value="GLUTATHIONE S-TRANSFERASE KAPPA"/>
    <property type="match status" value="1"/>
</dbReference>
<feature type="domain" description="DSBA-like thioredoxin" evidence="1">
    <location>
        <begin position="3"/>
        <end position="205"/>
    </location>
</feature>
<dbReference type="CDD" id="cd03024">
    <property type="entry name" value="DsbA_FrnE"/>
    <property type="match status" value="1"/>
</dbReference>
<dbReference type="STRING" id="29529.SAMN04488122_3698"/>
<dbReference type="SUPFAM" id="SSF52833">
    <property type="entry name" value="Thioredoxin-like"/>
    <property type="match status" value="1"/>
</dbReference>
<dbReference type="Proteomes" id="UP000199310">
    <property type="component" value="Unassembled WGS sequence"/>
</dbReference>
<dbReference type="AlphaFoldDB" id="A0A1I0S5A8"/>
<dbReference type="RefSeq" id="WP_089897105.1">
    <property type="nucleotide sequence ID" value="NZ_FOJG01000002.1"/>
</dbReference>
<evidence type="ECO:0000259" key="1">
    <source>
        <dbReference type="Pfam" id="PF01323"/>
    </source>
</evidence>
<dbReference type="GO" id="GO:0016491">
    <property type="term" value="F:oxidoreductase activity"/>
    <property type="evidence" value="ECO:0007669"/>
    <property type="project" value="InterPro"/>
</dbReference>